<dbReference type="Gene3D" id="1.10.287.990">
    <property type="entry name" value="Fe,Mn superoxide dismutase (SOD) domain"/>
    <property type="match status" value="1"/>
</dbReference>
<dbReference type="PROSITE" id="PS00088">
    <property type="entry name" value="SOD_MN"/>
    <property type="match status" value="1"/>
</dbReference>
<protein>
    <recommendedName>
        <fullName evidence="2 5">Superoxide dismutase</fullName>
        <ecNumber evidence="2 5">1.15.1.1</ecNumber>
    </recommendedName>
</protein>
<evidence type="ECO:0000313" key="8">
    <source>
        <dbReference type="EMBL" id="MCP9611980.1"/>
    </source>
</evidence>
<comment type="catalytic activity">
    <reaction evidence="5">
        <text>2 superoxide + 2 H(+) = H2O2 + O2</text>
        <dbReference type="Rhea" id="RHEA:20696"/>
        <dbReference type="ChEBI" id="CHEBI:15378"/>
        <dbReference type="ChEBI" id="CHEBI:15379"/>
        <dbReference type="ChEBI" id="CHEBI:16240"/>
        <dbReference type="ChEBI" id="CHEBI:18421"/>
        <dbReference type="EC" id="1.15.1.1"/>
    </reaction>
</comment>
<evidence type="ECO:0000256" key="1">
    <source>
        <dbReference type="ARBA" id="ARBA00008714"/>
    </source>
</evidence>
<dbReference type="PANTHER" id="PTHR42769">
    <property type="entry name" value="SUPEROXIDE DISMUTASE"/>
    <property type="match status" value="1"/>
</dbReference>
<sequence>MKYELPQLPYPSDALEPVISKRTIEFHYGKHEQGYINNLNNLIQGTKYEEIPIETIIKEADGALFNNASQAWNHIFYFFTFTPDGGKEPKGKLAEAIKEKWGTIEEFKKAFVDAGTSLFGSGWVWLVKNKEGKLDIVKESNAGNPMTKGFIPLLTFDVWEHAYYLDYQNRRADQLHDLWKIVDWEVVEKRFI</sequence>
<feature type="domain" description="Manganese/iron superoxide dismutase C-terminal" evidence="7">
    <location>
        <begin position="89"/>
        <end position="190"/>
    </location>
</feature>
<comment type="function">
    <text evidence="5">Destroys radicals which are normally produced within the cells and which are toxic to biological systems.</text>
</comment>
<dbReference type="SUPFAM" id="SSF54719">
    <property type="entry name" value="Fe,Mn superoxide dismutase (SOD), C-terminal domain"/>
    <property type="match status" value="1"/>
</dbReference>
<keyword evidence="9" id="KW-1185">Reference proteome</keyword>
<dbReference type="InterPro" id="IPR019833">
    <property type="entry name" value="Mn/Fe_SOD_BS"/>
</dbReference>
<reference evidence="8 9" key="1">
    <citation type="submission" date="2022-07" db="EMBL/GenBank/DDBJ databases">
        <title>Fecal culturing of patients with breast cancer.</title>
        <authorList>
            <person name="Teng N.M.Y."/>
            <person name="Kiu R."/>
            <person name="Evans R."/>
            <person name="Baker D.J."/>
            <person name="Zenner C."/>
            <person name="Robinson S.D."/>
            <person name="Hall L.J."/>
        </authorList>
    </citation>
    <scope>NUCLEOTIDE SEQUENCE [LARGE SCALE GENOMIC DNA]</scope>
    <source>
        <strain evidence="8 9">LH1063</strain>
    </source>
</reference>
<dbReference type="RefSeq" id="WP_255027174.1">
    <property type="nucleotide sequence ID" value="NZ_JANDHW010000006.1"/>
</dbReference>
<dbReference type="InterPro" id="IPR019831">
    <property type="entry name" value="Mn/Fe_SOD_N"/>
</dbReference>
<keyword evidence="4 5" id="KW-0560">Oxidoreductase</keyword>
<name>A0ABT1MH75_9BACT</name>
<proteinExistence type="inferred from homology"/>
<dbReference type="SUPFAM" id="SSF46609">
    <property type="entry name" value="Fe,Mn superoxide dismutase (SOD), N-terminal domain"/>
    <property type="match status" value="1"/>
</dbReference>
<dbReference type="EMBL" id="JANDHW010000006">
    <property type="protein sequence ID" value="MCP9611980.1"/>
    <property type="molecule type" value="Genomic_DNA"/>
</dbReference>
<dbReference type="PANTHER" id="PTHR42769:SF3">
    <property type="entry name" value="SUPEROXIDE DISMUTASE [FE] 2, CHLOROPLASTIC"/>
    <property type="match status" value="1"/>
</dbReference>
<comment type="caution">
    <text evidence="8">The sequence shown here is derived from an EMBL/GenBank/DDBJ whole genome shotgun (WGS) entry which is preliminary data.</text>
</comment>
<dbReference type="PRINTS" id="PR01703">
    <property type="entry name" value="MNSODISMTASE"/>
</dbReference>
<accession>A0ABT1MH75</accession>
<evidence type="ECO:0000256" key="4">
    <source>
        <dbReference type="ARBA" id="ARBA00023002"/>
    </source>
</evidence>
<dbReference type="InterPro" id="IPR019832">
    <property type="entry name" value="Mn/Fe_SOD_C"/>
</dbReference>
<evidence type="ECO:0000256" key="5">
    <source>
        <dbReference type="RuleBase" id="RU000414"/>
    </source>
</evidence>
<dbReference type="Proteomes" id="UP001205603">
    <property type="component" value="Unassembled WGS sequence"/>
</dbReference>
<evidence type="ECO:0000256" key="2">
    <source>
        <dbReference type="ARBA" id="ARBA00012682"/>
    </source>
</evidence>
<dbReference type="InterPro" id="IPR036324">
    <property type="entry name" value="Mn/Fe_SOD_N_sf"/>
</dbReference>
<feature type="domain" description="Manganese/iron superoxide dismutase N-terminal" evidence="6">
    <location>
        <begin position="2"/>
        <end position="79"/>
    </location>
</feature>
<dbReference type="Gene3D" id="3.55.40.20">
    <property type="entry name" value="Iron/manganese superoxide dismutase, C-terminal domain"/>
    <property type="match status" value="1"/>
</dbReference>
<dbReference type="PIRSF" id="PIRSF000349">
    <property type="entry name" value="SODismutase"/>
    <property type="match status" value="1"/>
</dbReference>
<dbReference type="EC" id="1.15.1.1" evidence="2 5"/>
<organism evidence="8 9">
    <name type="scientific">Coprobacter tertius</name>
    <dbReference type="NCBI Taxonomy" id="2944915"/>
    <lineage>
        <taxon>Bacteria</taxon>
        <taxon>Pseudomonadati</taxon>
        <taxon>Bacteroidota</taxon>
        <taxon>Bacteroidia</taxon>
        <taxon>Bacteroidales</taxon>
        <taxon>Barnesiellaceae</taxon>
        <taxon>Coprobacter</taxon>
    </lineage>
</organism>
<dbReference type="Pfam" id="PF02777">
    <property type="entry name" value="Sod_Fe_C"/>
    <property type="match status" value="1"/>
</dbReference>
<evidence type="ECO:0000256" key="3">
    <source>
        <dbReference type="ARBA" id="ARBA00022723"/>
    </source>
</evidence>
<evidence type="ECO:0000313" key="9">
    <source>
        <dbReference type="Proteomes" id="UP001205603"/>
    </source>
</evidence>
<dbReference type="InterPro" id="IPR036314">
    <property type="entry name" value="SOD_C_sf"/>
</dbReference>
<dbReference type="Pfam" id="PF00081">
    <property type="entry name" value="Sod_Fe_N"/>
    <property type="match status" value="1"/>
</dbReference>
<evidence type="ECO:0000259" key="7">
    <source>
        <dbReference type="Pfam" id="PF02777"/>
    </source>
</evidence>
<dbReference type="InterPro" id="IPR001189">
    <property type="entry name" value="Mn/Fe_SOD"/>
</dbReference>
<evidence type="ECO:0000259" key="6">
    <source>
        <dbReference type="Pfam" id="PF00081"/>
    </source>
</evidence>
<gene>
    <name evidence="8" type="ORF">NMU02_07750</name>
</gene>
<keyword evidence="3 5" id="KW-0479">Metal-binding</keyword>
<comment type="similarity">
    <text evidence="1 5">Belongs to the iron/manganese superoxide dismutase family.</text>
</comment>